<dbReference type="PANTHER" id="PTHR31781:SF1">
    <property type="entry name" value="PROTEIN UNC-80 HOMOLOG"/>
    <property type="match status" value="1"/>
</dbReference>
<organism evidence="2 3">
    <name type="scientific">Soboliphyme baturini</name>
    <dbReference type="NCBI Taxonomy" id="241478"/>
    <lineage>
        <taxon>Eukaryota</taxon>
        <taxon>Metazoa</taxon>
        <taxon>Ecdysozoa</taxon>
        <taxon>Nematoda</taxon>
        <taxon>Enoplea</taxon>
        <taxon>Dorylaimia</taxon>
        <taxon>Dioctophymatida</taxon>
        <taxon>Dioctophymatoidea</taxon>
        <taxon>Soboliphymatidae</taxon>
        <taxon>Soboliphyme</taxon>
    </lineage>
</organism>
<dbReference type="GO" id="GO:0030424">
    <property type="term" value="C:axon"/>
    <property type="evidence" value="ECO:0007669"/>
    <property type="project" value="TreeGrafter"/>
</dbReference>
<evidence type="ECO:0000313" key="2">
    <source>
        <dbReference type="EMBL" id="VDP18500.1"/>
    </source>
</evidence>
<reference evidence="2 3" key="1">
    <citation type="submission" date="2018-11" db="EMBL/GenBank/DDBJ databases">
        <authorList>
            <consortium name="Pathogen Informatics"/>
        </authorList>
    </citation>
    <scope>NUCLEOTIDE SEQUENCE [LARGE SCALE GENOMIC DNA]</scope>
</reference>
<dbReference type="PANTHER" id="PTHR31781">
    <property type="entry name" value="UNC80"/>
    <property type="match status" value="1"/>
</dbReference>
<dbReference type="InterPro" id="IPR031542">
    <property type="entry name" value="UNC80_N"/>
</dbReference>
<feature type="domain" description="Cation channel complex component UNC80 N-terminal" evidence="1">
    <location>
        <begin position="105"/>
        <end position="294"/>
    </location>
</feature>
<evidence type="ECO:0000313" key="3">
    <source>
        <dbReference type="Proteomes" id="UP000270296"/>
    </source>
</evidence>
<dbReference type="EMBL" id="UZAM01011838">
    <property type="protein sequence ID" value="VDP18500.1"/>
    <property type="molecule type" value="Genomic_DNA"/>
</dbReference>
<dbReference type="Pfam" id="PF15778">
    <property type="entry name" value="UNC80_N"/>
    <property type="match status" value="1"/>
</dbReference>
<protein>
    <recommendedName>
        <fullName evidence="1">Cation channel complex component UNC80 N-terminal domain-containing protein</fullName>
    </recommendedName>
</protein>
<evidence type="ECO:0000259" key="1">
    <source>
        <dbReference type="Pfam" id="PF15778"/>
    </source>
</evidence>
<sequence length="483" mass="53619">MRGFRNRYCAELTYANLVLDCCSKLRPVESFRHRINGVEFICPVCCLPDVFVFVVSEVYELVVGLSSSYTELWSQVDYIIPCDMANPPSLSGVKRRIETNDGGCIPLPVQSFLWRQTNPFLSPKVGKLHEASCLTFERVVVQNILHGLSPSLSEAISSIKRWRFVQTAFPHIVQCCAALLSDLPVADEHRKLSPSLVKMLYILHWMVLDSAVECADSDAAGKDEKDVEEVLNQHLFPLYCIQIFVYMICPLAFKVTEQDISDNIRLEGGLPLWQALWDFRQPEILCFVAPVKAKVSQLLCLPLLKKNLQPTLASKNIYLGGTESSAISGVTSGATTAVDSEPLKRPKKQDIPLKNDALKMLKDVRTTAGKLLSPKVIQKISGDNEAPRPTRDMRFMEDEPPGGIISISDRAPLVQLKEICGASFSSTESTSIHSVLNYVSSAINGYSNTAFVASSQCNERKPLFSGTEGTELILVFRYSVCNT</sequence>
<keyword evidence="3" id="KW-1185">Reference proteome</keyword>
<dbReference type="AlphaFoldDB" id="A0A3P8BLL9"/>
<dbReference type="OrthoDB" id="5584001at2759"/>
<name>A0A3P8BLL9_9BILA</name>
<gene>
    <name evidence="2" type="ORF">SBAD_LOCUS8669</name>
</gene>
<dbReference type="Proteomes" id="UP000270296">
    <property type="component" value="Unassembled WGS sequence"/>
</dbReference>
<dbReference type="GO" id="GO:0055080">
    <property type="term" value="P:monoatomic cation homeostasis"/>
    <property type="evidence" value="ECO:0007669"/>
    <property type="project" value="TreeGrafter"/>
</dbReference>
<dbReference type="GO" id="GO:0005261">
    <property type="term" value="F:monoatomic cation channel activity"/>
    <property type="evidence" value="ECO:0007669"/>
    <property type="project" value="TreeGrafter"/>
</dbReference>
<proteinExistence type="predicted"/>
<dbReference type="GO" id="GO:0034703">
    <property type="term" value="C:cation channel complex"/>
    <property type="evidence" value="ECO:0007669"/>
    <property type="project" value="TreeGrafter"/>
</dbReference>
<accession>A0A3P8BLL9</accession>